<sequence length="101" mass="10888">MEQGLSPSMAVVRTVASHEGVDPVELSPPLHAAIDTDALDAFFRTESCDCDAANGHTVGSTPVVEFTYRNHRIRVEEPGAVEILDGDDRRGSSRSPDSNHN</sequence>
<evidence type="ECO:0000259" key="2">
    <source>
        <dbReference type="Pfam" id="PF18545"/>
    </source>
</evidence>
<evidence type="ECO:0000313" key="4">
    <source>
        <dbReference type="Proteomes" id="UP000199161"/>
    </source>
</evidence>
<protein>
    <recommendedName>
        <fullName evidence="2">Halobacterial output domain-containing protein</fullName>
    </recommendedName>
</protein>
<dbReference type="OrthoDB" id="271604at2157"/>
<keyword evidence="4" id="KW-1185">Reference proteome</keyword>
<dbReference type="Proteomes" id="UP000199161">
    <property type="component" value="Unassembled WGS sequence"/>
</dbReference>
<feature type="region of interest" description="Disordered" evidence="1">
    <location>
        <begin position="79"/>
        <end position="101"/>
    </location>
</feature>
<dbReference type="EMBL" id="FOKW01000001">
    <property type="protein sequence ID" value="SFB71395.1"/>
    <property type="molecule type" value="Genomic_DNA"/>
</dbReference>
<reference evidence="4" key="1">
    <citation type="submission" date="2016-10" db="EMBL/GenBank/DDBJ databases">
        <authorList>
            <person name="Varghese N."/>
            <person name="Submissions S."/>
        </authorList>
    </citation>
    <scope>NUCLEOTIDE SEQUENCE [LARGE SCALE GENOMIC DNA]</scope>
    <source>
        <strain evidence="4">DSM 13078</strain>
    </source>
</reference>
<feature type="compositionally biased region" description="Basic and acidic residues" evidence="1">
    <location>
        <begin position="86"/>
        <end position="101"/>
    </location>
</feature>
<organism evidence="3 4">
    <name type="scientific">Natronobacterium haloterrestre</name>
    <name type="common">Halobiforma haloterrestris</name>
    <dbReference type="NCBI Taxonomy" id="148448"/>
    <lineage>
        <taxon>Archaea</taxon>
        <taxon>Methanobacteriati</taxon>
        <taxon>Methanobacteriota</taxon>
        <taxon>Stenosarchaea group</taxon>
        <taxon>Halobacteria</taxon>
        <taxon>Halobacteriales</taxon>
        <taxon>Natrialbaceae</taxon>
        <taxon>Natronobacterium</taxon>
    </lineage>
</organism>
<gene>
    <name evidence="3" type="ORF">SAMN05444422_101411</name>
</gene>
<dbReference type="InterPro" id="IPR040624">
    <property type="entry name" value="HalOD1"/>
</dbReference>
<proteinExistence type="predicted"/>
<dbReference type="Pfam" id="PF18545">
    <property type="entry name" value="HalOD1"/>
    <property type="match status" value="1"/>
</dbReference>
<evidence type="ECO:0000256" key="1">
    <source>
        <dbReference type="SAM" id="MobiDB-lite"/>
    </source>
</evidence>
<accession>A0A1I1D8Y7</accession>
<name>A0A1I1D8Y7_NATHA</name>
<feature type="domain" description="Halobacterial output" evidence="2">
    <location>
        <begin position="6"/>
        <end position="83"/>
    </location>
</feature>
<evidence type="ECO:0000313" key="3">
    <source>
        <dbReference type="EMBL" id="SFB71395.1"/>
    </source>
</evidence>
<dbReference type="AlphaFoldDB" id="A0A1I1D8Y7"/>